<evidence type="ECO:0000259" key="3">
    <source>
        <dbReference type="PROSITE" id="PS50222"/>
    </source>
</evidence>
<dbReference type="Proteomes" id="UP000179807">
    <property type="component" value="Unassembled WGS sequence"/>
</dbReference>
<evidence type="ECO:0000313" key="5">
    <source>
        <dbReference type="Proteomes" id="UP000179807"/>
    </source>
</evidence>
<keyword evidence="2" id="KW-0472">Membrane</keyword>
<dbReference type="SUPFAM" id="SSF47473">
    <property type="entry name" value="EF-hand"/>
    <property type="match status" value="1"/>
</dbReference>
<comment type="caution">
    <text evidence="4">The sequence shown here is derived from an EMBL/GenBank/DDBJ whole genome shotgun (WGS) entry which is preliminary data.</text>
</comment>
<proteinExistence type="predicted"/>
<evidence type="ECO:0000256" key="1">
    <source>
        <dbReference type="ARBA" id="ARBA00022837"/>
    </source>
</evidence>
<dbReference type="CDD" id="cd00051">
    <property type="entry name" value="EFh"/>
    <property type="match status" value="1"/>
</dbReference>
<organism evidence="4 5">
    <name type="scientific">Tritrichomonas foetus</name>
    <dbReference type="NCBI Taxonomy" id="1144522"/>
    <lineage>
        <taxon>Eukaryota</taxon>
        <taxon>Metamonada</taxon>
        <taxon>Parabasalia</taxon>
        <taxon>Tritrichomonadida</taxon>
        <taxon>Tritrichomonadidae</taxon>
        <taxon>Tritrichomonas</taxon>
    </lineage>
</organism>
<feature type="transmembrane region" description="Helical" evidence="2">
    <location>
        <begin position="119"/>
        <end position="136"/>
    </location>
</feature>
<dbReference type="Gene3D" id="1.10.238.10">
    <property type="entry name" value="EF-hand"/>
    <property type="match status" value="1"/>
</dbReference>
<sequence length="170" mass="20341">MSHHFSVDVRIPAWDPTVIQQYRKEFNQFDVNKDGSLDKKEFIEWMKSTGSQAKVAKNIFEVVDRDGNECINFEEFATFAAACSEMVQNNDMNSYLTLLFKAAVLPDNRRRFERCTQKVWVFELFSIFCMYFFLCIEKNKKKSKLNVKKKVFKFFKNEIEFFSFLFKVYK</sequence>
<keyword evidence="5" id="KW-1185">Reference proteome</keyword>
<dbReference type="VEuPathDB" id="TrichDB:TRFO_35414"/>
<dbReference type="InterPro" id="IPR018247">
    <property type="entry name" value="EF_Hand_1_Ca_BS"/>
</dbReference>
<dbReference type="EMBL" id="MLAK01001069">
    <property type="protein sequence ID" value="OHS98217.1"/>
    <property type="molecule type" value="Genomic_DNA"/>
</dbReference>
<keyword evidence="2" id="KW-1133">Transmembrane helix</keyword>
<dbReference type="Pfam" id="PF13499">
    <property type="entry name" value="EF-hand_7"/>
    <property type="match status" value="1"/>
</dbReference>
<protein>
    <recommendedName>
        <fullName evidence="3">EF-hand domain-containing protein</fullName>
    </recommendedName>
</protein>
<dbReference type="RefSeq" id="XP_068351354.1">
    <property type="nucleotide sequence ID" value="XM_068510238.1"/>
</dbReference>
<keyword evidence="2" id="KW-0812">Transmembrane</keyword>
<dbReference type="PROSITE" id="PS00018">
    <property type="entry name" value="EF_HAND_1"/>
    <property type="match status" value="1"/>
</dbReference>
<dbReference type="AlphaFoldDB" id="A0A1J4JHM0"/>
<dbReference type="InterPro" id="IPR011992">
    <property type="entry name" value="EF-hand-dom_pair"/>
</dbReference>
<feature type="domain" description="EF-hand" evidence="3">
    <location>
        <begin position="17"/>
        <end position="52"/>
    </location>
</feature>
<reference evidence="4" key="1">
    <citation type="submission" date="2016-10" db="EMBL/GenBank/DDBJ databases">
        <authorList>
            <person name="Benchimol M."/>
            <person name="Almeida L.G."/>
            <person name="Vasconcelos A.T."/>
            <person name="Perreira-Neves A."/>
            <person name="Rosa I.A."/>
            <person name="Tasca T."/>
            <person name="Bogo M.R."/>
            <person name="de Souza W."/>
        </authorList>
    </citation>
    <scope>NUCLEOTIDE SEQUENCE [LARGE SCALE GENOMIC DNA]</scope>
    <source>
        <strain evidence="4">K</strain>
    </source>
</reference>
<keyword evidence="1" id="KW-0106">Calcium</keyword>
<evidence type="ECO:0000256" key="2">
    <source>
        <dbReference type="SAM" id="Phobius"/>
    </source>
</evidence>
<accession>A0A1J4JHM0</accession>
<feature type="domain" description="EF-hand" evidence="3">
    <location>
        <begin position="54"/>
        <end position="86"/>
    </location>
</feature>
<dbReference type="PROSITE" id="PS50222">
    <property type="entry name" value="EF_HAND_2"/>
    <property type="match status" value="2"/>
</dbReference>
<evidence type="ECO:0000313" key="4">
    <source>
        <dbReference type="EMBL" id="OHS98217.1"/>
    </source>
</evidence>
<dbReference type="GO" id="GO:0005509">
    <property type="term" value="F:calcium ion binding"/>
    <property type="evidence" value="ECO:0007669"/>
    <property type="project" value="InterPro"/>
</dbReference>
<dbReference type="InterPro" id="IPR002048">
    <property type="entry name" value="EF_hand_dom"/>
</dbReference>
<dbReference type="GeneID" id="94844942"/>
<name>A0A1J4JHM0_9EUKA</name>
<dbReference type="OrthoDB" id="293868at2759"/>
<dbReference type="SMART" id="SM00054">
    <property type="entry name" value="EFh"/>
    <property type="match status" value="2"/>
</dbReference>
<gene>
    <name evidence="4" type="ORF">TRFO_35414</name>
</gene>